<reference evidence="1 2" key="1">
    <citation type="journal article" date="2018" name="Nat. Biotechnol.">
        <title>A standardized bacterial taxonomy based on genome phylogeny substantially revises the tree of life.</title>
        <authorList>
            <person name="Parks D.H."/>
            <person name="Chuvochina M."/>
            <person name="Waite D.W."/>
            <person name="Rinke C."/>
            <person name="Skarshewski A."/>
            <person name="Chaumeil P.A."/>
            <person name="Hugenholtz P."/>
        </authorList>
    </citation>
    <scope>NUCLEOTIDE SEQUENCE [LARGE SCALE GENOMIC DNA]</scope>
    <source>
        <strain evidence="1">UBA11728</strain>
    </source>
</reference>
<dbReference type="AlphaFoldDB" id="A0A3D2XC13"/>
<sequence>MFQLHKITASVLIVFFLISGIFAPYGSSYPFFLGANYFVINTGLSETIDNSKDLDKTELNNIKISNAKEFDKSKEFNKFKNFDESKELNKTNDFNKSKNIKSELQNNEICFENDLSQKKLLDFGTSL</sequence>
<proteinExistence type="predicted"/>
<dbReference type="Proteomes" id="UP000262969">
    <property type="component" value="Unassembled WGS sequence"/>
</dbReference>
<evidence type="ECO:0000313" key="1">
    <source>
        <dbReference type="EMBL" id="HCL04297.1"/>
    </source>
</evidence>
<feature type="non-terminal residue" evidence="1">
    <location>
        <position position="127"/>
    </location>
</feature>
<accession>A0A3D2XC13</accession>
<comment type="caution">
    <text evidence="1">The sequence shown here is derived from an EMBL/GenBank/DDBJ whole genome shotgun (WGS) entry which is preliminary data.</text>
</comment>
<name>A0A3D2XC13_9FIRM</name>
<gene>
    <name evidence="1" type="ORF">DHW61_18125</name>
</gene>
<organism evidence="1 2">
    <name type="scientific">Lachnoclostridium phytofermentans</name>
    <dbReference type="NCBI Taxonomy" id="66219"/>
    <lineage>
        <taxon>Bacteria</taxon>
        <taxon>Bacillati</taxon>
        <taxon>Bacillota</taxon>
        <taxon>Clostridia</taxon>
        <taxon>Lachnospirales</taxon>
        <taxon>Lachnospiraceae</taxon>
    </lineage>
</organism>
<dbReference type="EMBL" id="DPVV01000593">
    <property type="protein sequence ID" value="HCL04297.1"/>
    <property type="molecule type" value="Genomic_DNA"/>
</dbReference>
<protein>
    <submittedName>
        <fullName evidence="1">Uncharacterized protein</fullName>
    </submittedName>
</protein>
<evidence type="ECO:0000313" key="2">
    <source>
        <dbReference type="Proteomes" id="UP000262969"/>
    </source>
</evidence>